<evidence type="ECO:0000256" key="10">
    <source>
        <dbReference type="ARBA" id="ARBA00022857"/>
    </source>
</evidence>
<dbReference type="InterPro" id="IPR024072">
    <property type="entry name" value="DHFR-like_dom_sf"/>
</dbReference>
<feature type="binding site" evidence="15">
    <location>
        <position position="207"/>
    </location>
    <ligand>
        <name>substrate</name>
    </ligand>
</feature>
<feature type="binding site" evidence="15">
    <location>
        <position position="296"/>
    </location>
    <ligand>
        <name>substrate</name>
    </ligand>
</feature>
<keyword evidence="9 13" id="KW-0862">Zinc</keyword>
<feature type="binding site" evidence="16">
    <location>
        <position position="87"/>
    </location>
    <ligand>
        <name>Zn(2+)</name>
        <dbReference type="ChEBI" id="CHEBI:29105"/>
        <note>catalytic</note>
    </ligand>
</feature>
<dbReference type="SUPFAM" id="SSF53597">
    <property type="entry name" value="Dihydrofolate reductase-like"/>
    <property type="match status" value="1"/>
</dbReference>
<dbReference type="PIRSF" id="PIRSF006769">
    <property type="entry name" value="RibD"/>
    <property type="match status" value="1"/>
</dbReference>
<dbReference type="InterPro" id="IPR011549">
    <property type="entry name" value="RibD_C"/>
</dbReference>
<evidence type="ECO:0000256" key="13">
    <source>
        <dbReference type="PIRNR" id="PIRNR006769"/>
    </source>
</evidence>
<feature type="binding site" evidence="15">
    <location>
        <position position="157"/>
    </location>
    <ligand>
        <name>NADP(+)</name>
        <dbReference type="ChEBI" id="CHEBI:58349"/>
    </ligand>
</feature>
<comment type="catalytic activity">
    <reaction evidence="13">
        <text>2,5-diamino-6-hydroxy-4-(5-phosphoribosylamino)-pyrimidine + H2O + H(+) = 5-amino-6-(5-phospho-D-ribosylamino)uracil + NH4(+)</text>
        <dbReference type="Rhea" id="RHEA:21868"/>
        <dbReference type="ChEBI" id="CHEBI:15377"/>
        <dbReference type="ChEBI" id="CHEBI:15378"/>
        <dbReference type="ChEBI" id="CHEBI:28938"/>
        <dbReference type="ChEBI" id="CHEBI:58453"/>
        <dbReference type="ChEBI" id="CHEBI:58614"/>
        <dbReference type="EC" id="3.5.4.26"/>
    </reaction>
</comment>
<evidence type="ECO:0000259" key="17">
    <source>
        <dbReference type="PROSITE" id="PS51747"/>
    </source>
</evidence>
<proteinExistence type="inferred from homology"/>
<dbReference type="InterPro" id="IPR004794">
    <property type="entry name" value="Eubact_RibD"/>
</dbReference>
<feature type="active site" description="Proton donor" evidence="14">
    <location>
        <position position="54"/>
    </location>
</feature>
<dbReference type="Pfam" id="PF00383">
    <property type="entry name" value="dCMP_cyt_deam_1"/>
    <property type="match status" value="1"/>
</dbReference>
<dbReference type="GO" id="GO:0008703">
    <property type="term" value="F:5-amino-6-(5-phosphoribosylamino)uracil reductase activity"/>
    <property type="evidence" value="ECO:0007669"/>
    <property type="project" value="UniProtKB-EC"/>
</dbReference>
<sequence length="373" mass="39852">MPKTDVDYMKRALRLARKGRGKTSPNPMVGAVIVKNGAVVGEGFHPGPGAPHAEVIALTQAGKRAKGATLYTNLEPCCHTEKRTPPCTDAILKSGLRRVVAAMTDPNPLVSGRGLEQLRKAGVEVTEGVLREAAERLNEVFLKYITTGKPFVILKVAMTLDGRIATAKGSSRWITGEAARLEVHHLRSEVDAVLVGIGTVLADDPMLTARRPGRRNPIRIVIDPDLKIPLKAKLVSSLSEAPTFLITTSSASVEKIRKLEKAGVQVALLPQAKREISFDDIFERLGKAGITSVLIEGGGRVNGMALRSGVVDKVIFYVAPKLLCGDDARSAVAGKAIPSLGEALLLEGVQVQESGGDLRIEGYLKKKERGGRS</sequence>
<evidence type="ECO:0000256" key="1">
    <source>
        <dbReference type="ARBA" id="ARBA00002151"/>
    </source>
</evidence>
<evidence type="ECO:0000256" key="3">
    <source>
        <dbReference type="ARBA" id="ARBA00004910"/>
    </source>
</evidence>
<evidence type="ECO:0000256" key="9">
    <source>
        <dbReference type="ARBA" id="ARBA00022833"/>
    </source>
</evidence>
<feature type="domain" description="CMP/dCMP-type deaminase" evidence="17">
    <location>
        <begin position="3"/>
        <end position="126"/>
    </location>
</feature>
<evidence type="ECO:0000256" key="2">
    <source>
        <dbReference type="ARBA" id="ARBA00004882"/>
    </source>
</evidence>
<dbReference type="Proteomes" id="UP000534783">
    <property type="component" value="Unassembled WGS sequence"/>
</dbReference>
<protein>
    <recommendedName>
        <fullName evidence="13">Riboflavin biosynthesis protein RibD</fullName>
    </recommendedName>
    <domain>
        <recommendedName>
            <fullName evidence="13">Diaminohydroxyphosphoribosylaminopyrimidine deaminase</fullName>
            <shortName evidence="13">DRAP deaminase</shortName>
            <ecNumber evidence="13">3.5.4.26</ecNumber>
        </recommendedName>
        <alternativeName>
            <fullName evidence="13">Riboflavin-specific deaminase</fullName>
        </alternativeName>
    </domain>
    <domain>
        <recommendedName>
            <fullName evidence="13">5-amino-6-(5-phosphoribosylamino)uracil reductase</fullName>
            <ecNumber evidence="13">1.1.1.193</ecNumber>
        </recommendedName>
        <alternativeName>
            <fullName evidence="13">HTP reductase</fullName>
        </alternativeName>
    </domain>
</protein>
<feature type="binding site" evidence="15">
    <location>
        <position position="203"/>
    </location>
    <ligand>
        <name>substrate</name>
    </ligand>
</feature>
<dbReference type="GO" id="GO:0009231">
    <property type="term" value="P:riboflavin biosynthetic process"/>
    <property type="evidence" value="ECO:0007669"/>
    <property type="project" value="UniProtKB-UniPathway"/>
</dbReference>
<evidence type="ECO:0000313" key="19">
    <source>
        <dbReference type="Proteomes" id="UP000534783"/>
    </source>
</evidence>
<organism evidence="18 19">
    <name type="scientific">Candidatus Manganitrophus noduliformans</name>
    <dbReference type="NCBI Taxonomy" id="2606439"/>
    <lineage>
        <taxon>Bacteria</taxon>
        <taxon>Pseudomonadati</taxon>
        <taxon>Nitrospirota</taxon>
        <taxon>Nitrospiria</taxon>
        <taxon>Candidatus Troglogloeales</taxon>
        <taxon>Candidatus Manganitrophaceae</taxon>
        <taxon>Candidatus Manganitrophus</taxon>
    </lineage>
</organism>
<feature type="binding site" evidence="15">
    <location>
        <position position="199"/>
    </location>
    <ligand>
        <name>NADP(+)</name>
        <dbReference type="ChEBI" id="CHEBI:58349"/>
    </ligand>
</feature>
<dbReference type="GO" id="GO:0046872">
    <property type="term" value="F:metal ion binding"/>
    <property type="evidence" value="ECO:0007669"/>
    <property type="project" value="UniProtKB-KW"/>
</dbReference>
<comment type="pathway">
    <text evidence="2 13">Cofactor biosynthesis; riboflavin biosynthesis; 5-amino-6-(D-ribitylamino)uracil from GTP: step 2/4.</text>
</comment>
<dbReference type="FunFam" id="3.40.140.10:FF:000025">
    <property type="entry name" value="Riboflavin biosynthesis protein RibD"/>
    <property type="match status" value="1"/>
</dbReference>
<dbReference type="Pfam" id="PF01872">
    <property type="entry name" value="RibD_C"/>
    <property type="match status" value="1"/>
</dbReference>
<evidence type="ECO:0000313" key="18">
    <source>
        <dbReference type="EMBL" id="NKE71124.1"/>
    </source>
</evidence>
<dbReference type="PANTHER" id="PTHR38011:SF7">
    <property type="entry name" value="2,5-DIAMINO-6-RIBOSYLAMINO-4(3H)-PYRIMIDINONE 5'-PHOSPHATE REDUCTASE"/>
    <property type="match status" value="1"/>
</dbReference>
<dbReference type="Gene3D" id="3.40.140.10">
    <property type="entry name" value="Cytidine Deaminase, domain 2"/>
    <property type="match status" value="1"/>
</dbReference>
<dbReference type="EMBL" id="VTOW01000002">
    <property type="protein sequence ID" value="NKE71124.1"/>
    <property type="molecule type" value="Genomic_DNA"/>
</dbReference>
<feature type="binding site" evidence="16">
    <location>
        <position position="77"/>
    </location>
    <ligand>
        <name>Zn(2+)</name>
        <dbReference type="ChEBI" id="CHEBI:29105"/>
        <note>catalytic</note>
    </ligand>
</feature>
<keyword evidence="11 13" id="KW-0560">Oxidoreductase</keyword>
<evidence type="ECO:0000256" key="6">
    <source>
        <dbReference type="ARBA" id="ARBA00022619"/>
    </source>
</evidence>
<dbReference type="Gene3D" id="3.40.430.10">
    <property type="entry name" value="Dihydrofolate Reductase, subunit A"/>
    <property type="match status" value="1"/>
</dbReference>
<keyword evidence="6 13" id="KW-0686">Riboflavin biosynthesis</keyword>
<feature type="binding site" evidence="15">
    <location>
        <position position="187"/>
    </location>
    <ligand>
        <name>substrate</name>
    </ligand>
</feature>
<feature type="binding site" evidence="15">
    <location>
        <position position="210"/>
    </location>
    <ligand>
        <name>substrate</name>
    </ligand>
</feature>
<feature type="binding site" evidence="15">
    <location>
        <position position="171"/>
    </location>
    <ligand>
        <name>substrate</name>
    </ligand>
</feature>
<evidence type="ECO:0000256" key="16">
    <source>
        <dbReference type="PIRSR" id="PIRSR006769-3"/>
    </source>
</evidence>
<comment type="catalytic activity">
    <reaction evidence="13">
        <text>5-amino-6-(5-phospho-D-ribitylamino)uracil + NADP(+) = 5-amino-6-(5-phospho-D-ribosylamino)uracil + NADPH + H(+)</text>
        <dbReference type="Rhea" id="RHEA:17845"/>
        <dbReference type="ChEBI" id="CHEBI:15378"/>
        <dbReference type="ChEBI" id="CHEBI:57783"/>
        <dbReference type="ChEBI" id="CHEBI:58349"/>
        <dbReference type="ChEBI" id="CHEBI:58421"/>
        <dbReference type="ChEBI" id="CHEBI:58453"/>
        <dbReference type="EC" id="1.1.1.193"/>
    </reaction>
</comment>
<dbReference type="NCBIfam" id="TIGR00326">
    <property type="entry name" value="eubact_ribD"/>
    <property type="match status" value="1"/>
</dbReference>
<keyword evidence="19" id="KW-1185">Reference proteome</keyword>
<dbReference type="InterPro" id="IPR016193">
    <property type="entry name" value="Cytidine_deaminase-like"/>
</dbReference>
<comment type="cofactor">
    <cofactor evidence="13 16">
        <name>Zn(2+)</name>
        <dbReference type="ChEBI" id="CHEBI:29105"/>
    </cofactor>
    <text evidence="13 16">Binds 1 zinc ion.</text>
</comment>
<evidence type="ECO:0000256" key="4">
    <source>
        <dbReference type="ARBA" id="ARBA00005259"/>
    </source>
</evidence>
<name>A0A7X6IB78_9BACT</name>
<dbReference type="CDD" id="cd01284">
    <property type="entry name" value="Riboflavin_deaminase-reductase"/>
    <property type="match status" value="1"/>
</dbReference>
<comment type="caution">
    <text evidence="18">The sequence shown here is derived from an EMBL/GenBank/DDBJ whole genome shotgun (WGS) entry which is preliminary data.</text>
</comment>
<dbReference type="NCBIfam" id="TIGR00227">
    <property type="entry name" value="ribD_Cterm"/>
    <property type="match status" value="1"/>
</dbReference>
<keyword evidence="8 13" id="KW-0378">Hydrolase</keyword>
<keyword evidence="12" id="KW-0511">Multifunctional enzyme</keyword>
<dbReference type="GO" id="GO:0008835">
    <property type="term" value="F:diaminohydroxyphosphoribosylaminopyrimidine deaminase activity"/>
    <property type="evidence" value="ECO:0007669"/>
    <property type="project" value="UniProtKB-EC"/>
</dbReference>
<evidence type="ECO:0000256" key="11">
    <source>
        <dbReference type="ARBA" id="ARBA00023002"/>
    </source>
</evidence>
<evidence type="ECO:0000256" key="12">
    <source>
        <dbReference type="ARBA" id="ARBA00023268"/>
    </source>
</evidence>
<dbReference type="EC" id="1.1.1.193" evidence="13"/>
<dbReference type="PANTHER" id="PTHR38011">
    <property type="entry name" value="DIHYDROFOLATE REDUCTASE FAMILY PROTEIN (AFU_ORTHOLOGUE AFUA_8G06820)"/>
    <property type="match status" value="1"/>
</dbReference>
<evidence type="ECO:0000256" key="5">
    <source>
        <dbReference type="ARBA" id="ARBA00007417"/>
    </source>
</evidence>
<keyword evidence="7 13" id="KW-0479">Metal-binding</keyword>
<dbReference type="InterPro" id="IPR002734">
    <property type="entry name" value="RibDG_C"/>
</dbReference>
<dbReference type="UniPathway" id="UPA00275">
    <property type="reaction ID" value="UER00401"/>
</dbReference>
<comment type="function">
    <text evidence="1 13">Converts 2,5-diamino-6-(ribosylamino)-4(3h)-pyrimidinone 5'-phosphate into 5-amino-6-(ribosylamino)-2,4(1h,3h)-pyrimidinedione 5'-phosphate.</text>
</comment>
<gene>
    <name evidence="18" type="primary">ribD</name>
    <name evidence="18" type="ORF">MNODULE_10290</name>
</gene>
<evidence type="ECO:0000256" key="8">
    <source>
        <dbReference type="ARBA" id="ARBA00022801"/>
    </source>
</evidence>
<accession>A0A7X6IB78</accession>
<comment type="similarity">
    <text evidence="4 13">In the N-terminal section; belongs to the cytidine and deoxycytidylate deaminase family.</text>
</comment>
<reference evidence="18 19" key="1">
    <citation type="journal article" date="2020" name="Nature">
        <title>Bacterial chemolithoautotrophy via manganese oxidation.</title>
        <authorList>
            <person name="Yu H."/>
            <person name="Leadbetter J.R."/>
        </authorList>
    </citation>
    <scope>NUCLEOTIDE SEQUENCE [LARGE SCALE GENOMIC DNA]</scope>
    <source>
        <strain evidence="18 19">Mn-1</strain>
    </source>
</reference>
<dbReference type="SUPFAM" id="SSF53927">
    <property type="entry name" value="Cytidine deaminase-like"/>
    <property type="match status" value="1"/>
</dbReference>
<dbReference type="InterPro" id="IPR050765">
    <property type="entry name" value="Riboflavin_Biosynth_HTPR"/>
</dbReference>
<feature type="binding site" evidence="15">
    <location>
        <position position="173"/>
    </location>
    <ligand>
        <name>NADP(+)</name>
        <dbReference type="ChEBI" id="CHEBI:58349"/>
    </ligand>
</feature>
<dbReference type="InterPro" id="IPR002125">
    <property type="entry name" value="CMP_dCMP_dom"/>
</dbReference>
<dbReference type="GO" id="GO:0050661">
    <property type="term" value="F:NADP binding"/>
    <property type="evidence" value="ECO:0007669"/>
    <property type="project" value="InterPro"/>
</dbReference>
<comment type="similarity">
    <text evidence="5 13">In the C-terminal section; belongs to the HTP reductase family.</text>
</comment>
<dbReference type="AlphaFoldDB" id="A0A7X6IB78"/>
<comment type="pathway">
    <text evidence="3 13">Cofactor biosynthesis; riboflavin biosynthesis; 5-amino-6-(D-ribitylamino)uracil from GTP: step 3/4.</text>
</comment>
<dbReference type="RefSeq" id="WP_168059471.1">
    <property type="nucleotide sequence ID" value="NZ_VTOW01000002.1"/>
</dbReference>
<keyword evidence="10 13" id="KW-0521">NADP</keyword>
<dbReference type="PROSITE" id="PS51747">
    <property type="entry name" value="CYT_DCMP_DEAMINASES_2"/>
    <property type="match status" value="1"/>
</dbReference>
<dbReference type="EC" id="3.5.4.26" evidence="13"/>
<feature type="binding site" evidence="16">
    <location>
        <position position="52"/>
    </location>
    <ligand>
        <name>Zn(2+)</name>
        <dbReference type="ChEBI" id="CHEBI:29105"/>
        <note>catalytic</note>
    </ligand>
</feature>
<evidence type="ECO:0000256" key="14">
    <source>
        <dbReference type="PIRSR" id="PIRSR006769-1"/>
    </source>
</evidence>
<evidence type="ECO:0000256" key="15">
    <source>
        <dbReference type="PIRSR" id="PIRSR006769-2"/>
    </source>
</evidence>
<evidence type="ECO:0000256" key="7">
    <source>
        <dbReference type="ARBA" id="ARBA00022723"/>
    </source>
</evidence>